<feature type="region of interest" description="Disordered" evidence="6">
    <location>
        <begin position="248"/>
        <end position="384"/>
    </location>
</feature>
<sequence>MGSGYSRNQGGYGVGGGYGGGMRNMGGYGGPSHSRPYMNDRMGGRSMGRGQLPRKRLPQRSPASGPRSKRPNIESDRHRDGKSRRHRDSRGDSKGRHTRSEEEEDDTYNPEEPTEDISDAEYESFDLWKCSDDDGEVVVKAEPKQNGEQEESAEGADKTDEAATKKVHLCYVCKVKCSTKEVLVKHNNSKTHVDKIEELLTIRREKKDGTSDDKKDDDHDRKKLSRKPGNWCTVCECAFNGNFLAHRRTKEHRKKRDKKYPKCRPCRMGFSSSEEYRDHYKSEDHKQKSAEFHYLKNLASGSDEDEAAIEPVKIKEEEYEEVEKMEEETEEKAEIKEDEEAAEDQEKNEEGADEKEKDGEEKKEDKEEKKEVKKPKPREPRSVGQSFVISVQGYYCKLCHKFFKDATVAKSKHCRSIMHTEAFKKAMEEAIEQEEERQKQAEEQDKLDKEAQEAAERQAEIAAIERAARDAIRKEAAAKKAGTKKDEDVEMKDVSEDTPTTEAQEEKEDVAEPTPAENGSKEEAIKEEPEAEETKEVAEEKPKEAEAVKEEQPEEEQEEEAKEVTSSPATRRGRGRGRGRKRR</sequence>
<organism evidence="8 9">
    <name type="scientific">Oedothorax gibbosus</name>
    <dbReference type="NCBI Taxonomy" id="931172"/>
    <lineage>
        <taxon>Eukaryota</taxon>
        <taxon>Metazoa</taxon>
        <taxon>Ecdysozoa</taxon>
        <taxon>Arthropoda</taxon>
        <taxon>Chelicerata</taxon>
        <taxon>Arachnida</taxon>
        <taxon>Araneae</taxon>
        <taxon>Araneomorphae</taxon>
        <taxon>Entelegynae</taxon>
        <taxon>Araneoidea</taxon>
        <taxon>Linyphiidae</taxon>
        <taxon>Erigoninae</taxon>
        <taxon>Oedothorax</taxon>
    </lineage>
</organism>
<name>A0AAV6V9F1_9ARAC</name>
<feature type="compositionally biased region" description="Acidic residues" evidence="6">
    <location>
        <begin position="552"/>
        <end position="561"/>
    </location>
</feature>
<feature type="compositionally biased region" description="Basic and acidic residues" evidence="6">
    <location>
        <begin position="191"/>
        <end position="221"/>
    </location>
</feature>
<evidence type="ECO:0000256" key="3">
    <source>
        <dbReference type="ARBA" id="ARBA00022771"/>
    </source>
</evidence>
<feature type="compositionally biased region" description="Basic and acidic residues" evidence="6">
    <location>
        <begin position="274"/>
        <end position="294"/>
    </location>
</feature>
<reference evidence="8 9" key="1">
    <citation type="journal article" date="2022" name="Nat. Ecol. Evol.">
        <title>A masculinizing supergene underlies an exaggerated male reproductive morph in a spider.</title>
        <authorList>
            <person name="Hendrickx F."/>
            <person name="De Corte Z."/>
            <person name="Sonet G."/>
            <person name="Van Belleghem S.M."/>
            <person name="Kostlbacher S."/>
            <person name="Vangestel C."/>
        </authorList>
    </citation>
    <scope>NUCLEOTIDE SEQUENCE [LARGE SCALE GENOMIC DNA]</scope>
    <source>
        <strain evidence="8">W744_W776</strain>
    </source>
</reference>
<evidence type="ECO:0000256" key="4">
    <source>
        <dbReference type="ARBA" id="ARBA00022833"/>
    </source>
</evidence>
<feature type="compositionally biased region" description="Basic and acidic residues" evidence="6">
    <location>
        <begin position="436"/>
        <end position="459"/>
    </location>
</feature>
<keyword evidence="9" id="KW-1185">Reference proteome</keyword>
<feature type="compositionally biased region" description="Acidic residues" evidence="6">
    <location>
        <begin position="317"/>
        <end position="343"/>
    </location>
</feature>
<feature type="compositionally biased region" description="Basic and acidic residues" evidence="6">
    <location>
        <begin position="466"/>
        <end position="495"/>
    </location>
</feature>
<gene>
    <name evidence="8" type="ORF">JTE90_029094</name>
</gene>
<keyword evidence="2" id="KW-0479">Metal-binding</keyword>
<feature type="compositionally biased region" description="Acidic residues" evidence="6">
    <location>
        <begin position="101"/>
        <end position="124"/>
    </location>
</feature>
<evidence type="ECO:0000256" key="6">
    <source>
        <dbReference type="SAM" id="MobiDB-lite"/>
    </source>
</evidence>
<feature type="region of interest" description="Disordered" evidence="6">
    <location>
        <begin position="188"/>
        <end position="227"/>
    </location>
</feature>
<feature type="compositionally biased region" description="Gly residues" evidence="6">
    <location>
        <begin position="10"/>
        <end position="30"/>
    </location>
</feature>
<dbReference type="InterPro" id="IPR003604">
    <property type="entry name" value="Matrin/U1-like-C_Znf_C2H2"/>
</dbReference>
<dbReference type="InterPro" id="IPR013087">
    <property type="entry name" value="Znf_C2H2_type"/>
</dbReference>
<evidence type="ECO:0000313" key="8">
    <source>
        <dbReference type="EMBL" id="KAG8192363.1"/>
    </source>
</evidence>
<keyword evidence="4" id="KW-0862">Zinc</keyword>
<feature type="compositionally biased region" description="Basic and acidic residues" evidence="6">
    <location>
        <begin position="129"/>
        <end position="147"/>
    </location>
</feature>
<evidence type="ECO:0000259" key="7">
    <source>
        <dbReference type="PROSITE" id="PS50171"/>
    </source>
</evidence>
<dbReference type="GO" id="GO:0008270">
    <property type="term" value="F:zinc ion binding"/>
    <property type="evidence" value="ECO:0007669"/>
    <property type="project" value="UniProtKB-KW"/>
</dbReference>
<dbReference type="Proteomes" id="UP000827092">
    <property type="component" value="Unassembled WGS sequence"/>
</dbReference>
<dbReference type="InterPro" id="IPR000690">
    <property type="entry name" value="Matrin/U1-C_Znf_C2H2"/>
</dbReference>
<dbReference type="GO" id="GO:0003676">
    <property type="term" value="F:nucleic acid binding"/>
    <property type="evidence" value="ECO:0007669"/>
    <property type="project" value="InterPro"/>
</dbReference>
<feature type="domain" description="Matrin-type" evidence="7">
    <location>
        <begin position="394"/>
        <end position="425"/>
    </location>
</feature>
<feature type="compositionally biased region" description="Basic and acidic residues" evidence="6">
    <location>
        <begin position="89"/>
        <end position="100"/>
    </location>
</feature>
<dbReference type="PANTHER" id="PTHR15491:SF9">
    <property type="entry name" value="CIP1-INTERACTING ZINC FINGER PROTEIN"/>
    <property type="match status" value="1"/>
</dbReference>
<feature type="region of interest" description="Disordered" evidence="6">
    <location>
        <begin position="428"/>
        <end position="583"/>
    </location>
</feature>
<keyword evidence="5" id="KW-0539">Nucleus</keyword>
<dbReference type="SUPFAM" id="SSF57667">
    <property type="entry name" value="beta-beta-alpha zinc fingers"/>
    <property type="match status" value="2"/>
</dbReference>
<evidence type="ECO:0000313" key="9">
    <source>
        <dbReference type="Proteomes" id="UP000827092"/>
    </source>
</evidence>
<evidence type="ECO:0000256" key="5">
    <source>
        <dbReference type="ARBA" id="ARBA00023242"/>
    </source>
</evidence>
<dbReference type="GO" id="GO:0005634">
    <property type="term" value="C:nucleus"/>
    <property type="evidence" value="ECO:0007669"/>
    <property type="project" value="UniProtKB-SubCell"/>
</dbReference>
<feature type="compositionally biased region" description="Basic residues" evidence="6">
    <location>
        <begin position="571"/>
        <end position="583"/>
    </location>
</feature>
<comment type="caution">
    <text evidence="8">The sequence shown here is derived from an EMBL/GenBank/DDBJ whole genome shotgun (WGS) entry which is preliminary data.</text>
</comment>
<dbReference type="InterPro" id="IPR026811">
    <property type="entry name" value="CIZ1"/>
</dbReference>
<dbReference type="InterPro" id="IPR056345">
    <property type="entry name" value="Znf-C2H2_CIZ1"/>
</dbReference>
<accession>A0AAV6V9F1</accession>
<comment type="subcellular location">
    <subcellularLocation>
        <location evidence="1">Nucleus</location>
    </subcellularLocation>
</comment>
<dbReference type="EMBL" id="JAFNEN010000140">
    <property type="protein sequence ID" value="KAG8192363.1"/>
    <property type="molecule type" value="Genomic_DNA"/>
</dbReference>
<dbReference type="PROSITE" id="PS50171">
    <property type="entry name" value="ZF_MATRIN"/>
    <property type="match status" value="1"/>
</dbReference>
<protein>
    <recommendedName>
        <fullName evidence="7">Matrin-type domain-containing protein</fullName>
    </recommendedName>
</protein>
<dbReference type="Pfam" id="PF12874">
    <property type="entry name" value="zf-met"/>
    <property type="match status" value="1"/>
</dbReference>
<feature type="compositionally biased region" description="Basic and acidic residues" evidence="6">
    <location>
        <begin position="519"/>
        <end position="551"/>
    </location>
</feature>
<feature type="compositionally biased region" description="Basic and acidic residues" evidence="6">
    <location>
        <begin position="344"/>
        <end position="371"/>
    </location>
</feature>
<feature type="compositionally biased region" description="Basic residues" evidence="6">
    <location>
        <begin position="248"/>
        <end position="265"/>
    </location>
</feature>
<keyword evidence="3" id="KW-0863">Zinc-finger</keyword>
<dbReference type="PANTHER" id="PTHR15491">
    <property type="match status" value="1"/>
</dbReference>
<dbReference type="Pfam" id="PF23330">
    <property type="entry name" value="zf-C2H2_14"/>
    <property type="match status" value="1"/>
</dbReference>
<feature type="region of interest" description="Disordered" evidence="6">
    <location>
        <begin position="1"/>
        <end position="161"/>
    </location>
</feature>
<evidence type="ECO:0000256" key="2">
    <source>
        <dbReference type="ARBA" id="ARBA00022723"/>
    </source>
</evidence>
<dbReference type="SMART" id="SM00451">
    <property type="entry name" value="ZnF_U1"/>
    <property type="match status" value="4"/>
</dbReference>
<dbReference type="PROSITE" id="PS00028">
    <property type="entry name" value="ZINC_FINGER_C2H2_1"/>
    <property type="match status" value="1"/>
</dbReference>
<proteinExistence type="predicted"/>
<dbReference type="InterPro" id="IPR036236">
    <property type="entry name" value="Znf_C2H2_sf"/>
</dbReference>
<evidence type="ECO:0000256" key="1">
    <source>
        <dbReference type="ARBA" id="ARBA00004123"/>
    </source>
</evidence>
<dbReference type="AlphaFoldDB" id="A0AAV6V9F1"/>